<dbReference type="RefSeq" id="WP_233053061.1">
    <property type="nucleotide sequence ID" value="NZ_JAIMJA010000011.1"/>
</dbReference>
<comment type="caution">
    <text evidence="9">The sequence shown here is derived from an EMBL/GenBank/DDBJ whole genome shotgun (WGS) entry which is preliminary data.</text>
</comment>
<dbReference type="Pfam" id="PF04347">
    <property type="entry name" value="FliO"/>
    <property type="match status" value="1"/>
</dbReference>
<accession>A0ABS8WCW0</accession>
<evidence type="ECO:0000256" key="1">
    <source>
        <dbReference type="ARBA" id="ARBA00022475"/>
    </source>
</evidence>
<keyword evidence="3 7" id="KW-1133">Transmembrane helix</keyword>
<comment type="similarity">
    <text evidence="6 7">Belongs to the FliO/MopB family.</text>
</comment>
<keyword evidence="9" id="KW-0282">Flagellum</keyword>
<evidence type="ECO:0000256" key="8">
    <source>
        <dbReference type="SAM" id="SignalP"/>
    </source>
</evidence>
<evidence type="ECO:0000313" key="10">
    <source>
        <dbReference type="Proteomes" id="UP001201273"/>
    </source>
</evidence>
<evidence type="ECO:0000256" key="2">
    <source>
        <dbReference type="ARBA" id="ARBA00022692"/>
    </source>
</evidence>
<sequence>MKLLLLFSSLFFSMPSWAAPEPPSVDVMAVLSALIFVILLILALAWLFNQSKLGRHFGQQGIKVIASTPLGRREKLLVVQLGEQQYLLAATAQQINLIDKLDQPWQPQPVESVNFAEQLAKMMKKK</sequence>
<keyword evidence="9" id="KW-0969">Cilium</keyword>
<evidence type="ECO:0000313" key="9">
    <source>
        <dbReference type="EMBL" id="MCE2595548.1"/>
    </source>
</evidence>
<keyword evidence="1 7" id="KW-1003">Cell membrane</keyword>
<dbReference type="InterPro" id="IPR052205">
    <property type="entry name" value="FliO/MopB"/>
</dbReference>
<dbReference type="Proteomes" id="UP001201273">
    <property type="component" value="Unassembled WGS sequence"/>
</dbReference>
<feature type="chain" id="PRO_5047095782" description="Flagellar protein" evidence="8">
    <location>
        <begin position="19"/>
        <end position="126"/>
    </location>
</feature>
<dbReference type="NCBIfam" id="TIGR03500">
    <property type="entry name" value="FliO_TIGR"/>
    <property type="match status" value="1"/>
</dbReference>
<evidence type="ECO:0000256" key="5">
    <source>
        <dbReference type="ARBA" id="ARBA00023143"/>
    </source>
</evidence>
<evidence type="ECO:0000256" key="3">
    <source>
        <dbReference type="ARBA" id="ARBA00022989"/>
    </source>
</evidence>
<keyword evidence="9" id="KW-0966">Cell projection</keyword>
<dbReference type="InterPro" id="IPR022781">
    <property type="entry name" value="Flagellar_biosynth_FliO"/>
</dbReference>
<keyword evidence="2 7" id="KW-0812">Transmembrane</keyword>
<proteinExistence type="inferred from homology"/>
<dbReference type="PANTHER" id="PTHR38766">
    <property type="entry name" value="FLAGELLAR PROTEIN FLIO"/>
    <property type="match status" value="1"/>
</dbReference>
<gene>
    <name evidence="9" type="primary">fliO</name>
    <name evidence="9" type="ORF">K6Y31_12030</name>
</gene>
<evidence type="ECO:0000256" key="6">
    <source>
        <dbReference type="ARBA" id="ARBA00037937"/>
    </source>
</evidence>
<feature type="transmembrane region" description="Helical" evidence="7">
    <location>
        <begin position="28"/>
        <end position="48"/>
    </location>
</feature>
<protein>
    <recommendedName>
        <fullName evidence="7">Flagellar protein</fullName>
    </recommendedName>
</protein>
<keyword evidence="10" id="KW-1185">Reference proteome</keyword>
<organism evidence="9 10">
    <name type="scientific">Motilimonas cestriensis</name>
    <dbReference type="NCBI Taxonomy" id="2742685"/>
    <lineage>
        <taxon>Bacteria</taxon>
        <taxon>Pseudomonadati</taxon>
        <taxon>Pseudomonadota</taxon>
        <taxon>Gammaproteobacteria</taxon>
        <taxon>Alteromonadales</taxon>
        <taxon>Alteromonadales genera incertae sedis</taxon>
        <taxon>Motilimonas</taxon>
    </lineage>
</organism>
<reference evidence="9 10" key="1">
    <citation type="journal article" date="2022" name="Environ. Microbiol. Rep.">
        <title>Eco-phylogenetic analyses reveal divergent evolution of vitamin B12 metabolism in the marine bacterial family 'Psychromonadaceae'.</title>
        <authorList>
            <person name="Jin X."/>
            <person name="Yang Y."/>
            <person name="Cao H."/>
            <person name="Gao B."/>
            <person name="Zhao Z."/>
        </authorList>
    </citation>
    <scope>NUCLEOTIDE SEQUENCE [LARGE SCALE GENOMIC DNA]</scope>
    <source>
        <strain evidence="9 10">MKS20</strain>
    </source>
</reference>
<keyword evidence="8" id="KW-0732">Signal</keyword>
<dbReference type="EMBL" id="JAIMJA010000011">
    <property type="protein sequence ID" value="MCE2595548.1"/>
    <property type="molecule type" value="Genomic_DNA"/>
</dbReference>
<keyword evidence="4 7" id="KW-0472">Membrane</keyword>
<evidence type="ECO:0000256" key="4">
    <source>
        <dbReference type="ARBA" id="ARBA00023136"/>
    </source>
</evidence>
<keyword evidence="5 7" id="KW-0975">Bacterial flagellum</keyword>
<evidence type="ECO:0000256" key="7">
    <source>
        <dbReference type="RuleBase" id="RU362064"/>
    </source>
</evidence>
<comment type="subcellular location">
    <subcellularLocation>
        <location evidence="7">Cell membrane</location>
    </subcellularLocation>
    <subcellularLocation>
        <location evidence="7">Bacterial flagellum basal body</location>
    </subcellularLocation>
</comment>
<dbReference type="PANTHER" id="PTHR38766:SF1">
    <property type="entry name" value="FLAGELLAR PROTEIN FLIO"/>
    <property type="match status" value="1"/>
</dbReference>
<name>A0ABS8WCW0_9GAMM</name>
<feature type="signal peptide" evidence="8">
    <location>
        <begin position="1"/>
        <end position="18"/>
    </location>
</feature>